<dbReference type="Proteomes" id="UP001239909">
    <property type="component" value="Unassembled WGS sequence"/>
</dbReference>
<dbReference type="InterPro" id="IPR042188">
    <property type="entry name" value="MmgE/PrpD_sf_2"/>
</dbReference>
<evidence type="ECO:0000256" key="1">
    <source>
        <dbReference type="ARBA" id="ARBA00006174"/>
    </source>
</evidence>
<sequence>MTTPFLDFVHDLRHDDLPDTVRAEARRWILDLCGVAAGGAQTALSRIIRGHAAAQFGAGAGTGSARMLMDGRAVSAAGAALAGGMTIDALDGHDGHKLTKGHVGCGLFPAALAVAEAEGRTDGAEFLAAIVIGYEIGSRAGIALHRTAPDYHTSGAWIAPTVAAVASRLMGLGGAATREAIGIAEYHGPRSQMMRCIDHPTMVKDGSGWGAMAGVSAACLAADGFTGAPAITVEGDDVADIWGDLGSRWRIFEQYCKPYPVCRWAQPPLQAVLGLRAAHGLSSEQVERIEVATFHQSVRLATRRPKTTEEAQYSTAFPTAAAMVRGRVGAEEVAEGAFTDPEILRLADGMVFAEEEAYNAAFPARRFAHVTLVLKDGRRLASERTEALGDPEAPLPQAAIVAKFHGLADPVIGRPAAEALAAAVEGLGQGGSAATLADRLCAAPVPAAAVA</sequence>
<dbReference type="InterPro" id="IPR042183">
    <property type="entry name" value="MmgE/PrpD_sf_1"/>
</dbReference>
<dbReference type="InterPro" id="IPR045336">
    <property type="entry name" value="MmgE_PrpD_N"/>
</dbReference>
<name>A0ABQ6LFK6_9RHOB</name>
<dbReference type="PANTHER" id="PTHR16943">
    <property type="entry name" value="2-METHYLCITRATE DEHYDRATASE-RELATED"/>
    <property type="match status" value="1"/>
</dbReference>
<keyword evidence="5" id="KW-1185">Reference proteome</keyword>
<evidence type="ECO:0000259" key="3">
    <source>
        <dbReference type="Pfam" id="PF19305"/>
    </source>
</evidence>
<dbReference type="InterPro" id="IPR005656">
    <property type="entry name" value="MmgE_PrpD"/>
</dbReference>
<dbReference type="InterPro" id="IPR036148">
    <property type="entry name" value="MmgE/PrpD_sf"/>
</dbReference>
<evidence type="ECO:0000313" key="5">
    <source>
        <dbReference type="Proteomes" id="UP001239909"/>
    </source>
</evidence>
<organism evidence="4 5">
    <name type="scientific">Paralimibaculum aggregatum</name>
    <dbReference type="NCBI Taxonomy" id="3036245"/>
    <lineage>
        <taxon>Bacteria</taxon>
        <taxon>Pseudomonadati</taxon>
        <taxon>Pseudomonadota</taxon>
        <taxon>Alphaproteobacteria</taxon>
        <taxon>Rhodobacterales</taxon>
        <taxon>Paracoccaceae</taxon>
        <taxon>Paralimibaculum</taxon>
    </lineage>
</organism>
<dbReference type="InterPro" id="IPR045337">
    <property type="entry name" value="MmgE_PrpD_C"/>
</dbReference>
<dbReference type="Gene3D" id="1.10.4100.10">
    <property type="entry name" value="2-methylcitrate dehydratase PrpD"/>
    <property type="match status" value="1"/>
</dbReference>
<feature type="domain" description="MmgE/PrpD C-terminal" evidence="3">
    <location>
        <begin position="259"/>
        <end position="425"/>
    </location>
</feature>
<feature type="domain" description="MmgE/PrpD N-terminal" evidence="2">
    <location>
        <begin position="7"/>
        <end position="233"/>
    </location>
</feature>
<comment type="caution">
    <text evidence="4">The sequence shown here is derived from an EMBL/GenBank/DDBJ whole genome shotgun (WGS) entry which is preliminary data.</text>
</comment>
<evidence type="ECO:0000259" key="2">
    <source>
        <dbReference type="Pfam" id="PF03972"/>
    </source>
</evidence>
<dbReference type="RefSeq" id="WP_285670477.1">
    <property type="nucleotide sequence ID" value="NZ_BSYI01000005.1"/>
</dbReference>
<dbReference type="PANTHER" id="PTHR16943:SF8">
    <property type="entry name" value="2-METHYLCITRATE DEHYDRATASE"/>
    <property type="match status" value="1"/>
</dbReference>
<accession>A0ABQ6LFK6</accession>
<comment type="similarity">
    <text evidence="1">Belongs to the PrpD family.</text>
</comment>
<dbReference type="Pfam" id="PF03972">
    <property type="entry name" value="MmgE_PrpD_N"/>
    <property type="match status" value="1"/>
</dbReference>
<proteinExistence type="inferred from homology"/>
<dbReference type="Gene3D" id="3.30.1330.120">
    <property type="entry name" value="2-methylcitrate dehydratase PrpD"/>
    <property type="match status" value="1"/>
</dbReference>
<reference evidence="4 5" key="1">
    <citation type="submission" date="2023-04" db="EMBL/GenBank/DDBJ databases">
        <title>Marinoamorphus aggregata gen. nov., sp. Nov., isolate from tissue of brittle star Ophioplocus japonicus.</title>
        <authorList>
            <person name="Kawano K."/>
            <person name="Sawayama S."/>
            <person name="Nakagawa S."/>
        </authorList>
    </citation>
    <scope>NUCLEOTIDE SEQUENCE [LARGE SCALE GENOMIC DNA]</scope>
    <source>
        <strain evidence="4 5">NKW23</strain>
    </source>
</reference>
<dbReference type="Pfam" id="PF19305">
    <property type="entry name" value="MmgE_PrpD_C"/>
    <property type="match status" value="1"/>
</dbReference>
<gene>
    <name evidence="4" type="ORF">LNKW23_09750</name>
</gene>
<dbReference type="EMBL" id="BSYI01000005">
    <property type="protein sequence ID" value="GMG81762.1"/>
    <property type="molecule type" value="Genomic_DNA"/>
</dbReference>
<evidence type="ECO:0000313" key="4">
    <source>
        <dbReference type="EMBL" id="GMG81762.1"/>
    </source>
</evidence>
<protein>
    <submittedName>
        <fullName evidence="4">MmgE/PrpD family protein</fullName>
    </submittedName>
</protein>
<dbReference type="SUPFAM" id="SSF103378">
    <property type="entry name" value="2-methylcitrate dehydratase PrpD"/>
    <property type="match status" value="1"/>
</dbReference>